<feature type="region of interest" description="Disordered" evidence="1">
    <location>
        <begin position="1"/>
        <end position="37"/>
    </location>
</feature>
<reference evidence="2" key="1">
    <citation type="submission" date="2021-07" db="EMBL/GenBank/DDBJ databases">
        <authorList>
            <person name="Durling M."/>
        </authorList>
    </citation>
    <scope>NUCLEOTIDE SEQUENCE</scope>
</reference>
<evidence type="ECO:0000313" key="2">
    <source>
        <dbReference type="EMBL" id="CAG8956923.1"/>
    </source>
</evidence>
<organism evidence="2 3">
    <name type="scientific">Hymenoscyphus fraxineus</name>
    <dbReference type="NCBI Taxonomy" id="746836"/>
    <lineage>
        <taxon>Eukaryota</taxon>
        <taxon>Fungi</taxon>
        <taxon>Dikarya</taxon>
        <taxon>Ascomycota</taxon>
        <taxon>Pezizomycotina</taxon>
        <taxon>Leotiomycetes</taxon>
        <taxon>Helotiales</taxon>
        <taxon>Helotiaceae</taxon>
        <taxon>Hymenoscyphus</taxon>
    </lineage>
</organism>
<sequence>MITMCRQHDGSTARQSPSTNKSAHLSNPLFPPSHTEAKMSQTALESDWVFVSTPKISFRPAGVTDFKDLPDLVDVSAAPFNSKFKKANEQQAKFTPERLGNSESNKIKIFGPEGLFSFLEPSDLEAYVVTRKTVNSVPFYEMSVPVGDGTFKVVAAVFPGNSASDLRVAVEEGGKLVVGEEEEIVYRQCATPHEK</sequence>
<name>A0A9N9L2E4_9HELO</name>
<protein>
    <submittedName>
        <fullName evidence="2">Uncharacterized protein</fullName>
    </submittedName>
</protein>
<evidence type="ECO:0000313" key="3">
    <source>
        <dbReference type="Proteomes" id="UP000696280"/>
    </source>
</evidence>
<dbReference type="EMBL" id="CAJVRL010000075">
    <property type="protein sequence ID" value="CAG8956923.1"/>
    <property type="molecule type" value="Genomic_DNA"/>
</dbReference>
<feature type="compositionally biased region" description="Basic and acidic residues" evidence="1">
    <location>
        <begin position="1"/>
        <end position="11"/>
    </location>
</feature>
<evidence type="ECO:0000256" key="1">
    <source>
        <dbReference type="SAM" id="MobiDB-lite"/>
    </source>
</evidence>
<dbReference type="AlphaFoldDB" id="A0A9N9L2E4"/>
<proteinExistence type="predicted"/>
<feature type="compositionally biased region" description="Polar residues" evidence="1">
    <location>
        <begin position="12"/>
        <end position="25"/>
    </location>
</feature>
<accession>A0A9N9L2E4</accession>
<comment type="caution">
    <text evidence="2">The sequence shown here is derived from an EMBL/GenBank/DDBJ whole genome shotgun (WGS) entry which is preliminary data.</text>
</comment>
<dbReference type="Proteomes" id="UP000696280">
    <property type="component" value="Unassembled WGS sequence"/>
</dbReference>
<gene>
    <name evidence="2" type="ORF">HYFRA_00011972</name>
</gene>
<keyword evidence="3" id="KW-1185">Reference proteome</keyword>